<dbReference type="PANTHER" id="PTHR30485">
    <property type="entry name" value="NI/FE-HYDROGENASE 1 B-TYPE CYTOCHROME SUBUNIT"/>
    <property type="match status" value="1"/>
</dbReference>
<feature type="transmembrane region" description="Helical" evidence="6">
    <location>
        <begin position="37"/>
        <end position="55"/>
    </location>
</feature>
<evidence type="ECO:0000256" key="3">
    <source>
        <dbReference type="ARBA" id="ARBA00022692"/>
    </source>
</evidence>
<feature type="transmembrane region" description="Helical" evidence="6">
    <location>
        <begin position="91"/>
        <end position="109"/>
    </location>
</feature>
<dbReference type="InterPro" id="IPR016174">
    <property type="entry name" value="Di-haem_cyt_TM"/>
</dbReference>
<dbReference type="PANTHER" id="PTHR30485:SF2">
    <property type="entry name" value="BLL0597 PROTEIN"/>
    <property type="match status" value="1"/>
</dbReference>
<dbReference type="GO" id="GO:0009055">
    <property type="term" value="F:electron transfer activity"/>
    <property type="evidence" value="ECO:0007669"/>
    <property type="project" value="InterPro"/>
</dbReference>
<evidence type="ECO:0000259" key="7">
    <source>
        <dbReference type="Pfam" id="PF01292"/>
    </source>
</evidence>
<feature type="domain" description="Cytochrome b561 bacterial/Ni-hydrogenase" evidence="7">
    <location>
        <begin position="4"/>
        <end position="171"/>
    </location>
</feature>
<dbReference type="GO" id="GO:0020037">
    <property type="term" value="F:heme binding"/>
    <property type="evidence" value="ECO:0007669"/>
    <property type="project" value="TreeGrafter"/>
</dbReference>
<sequence>MTKVWDGFIRGFHWLLVIGIAVLYVSGEEGWLDLHFVTGYLILALMLTRLIWGVIGSDTAKLSSLIHSPKSALLAMRSGAQSVGHNPAGSYMVLLFFVLIVVQLLSGLMSTDDILVEGPLVAYIPTSWSEIASELHHENFEVLLYTIALHILAIIVYRLKGKNLAKTLLTGKENNVQLKPRMVPGKWAYLIFIILSVLIMSVWGEQPLSALIN</sequence>
<keyword evidence="5 6" id="KW-0472">Membrane</keyword>
<protein>
    <submittedName>
        <fullName evidence="8">Cytochrome</fullName>
    </submittedName>
</protein>
<organism evidence="8 9">
    <name type="scientific">Pseudoalteromonas caenipelagi</name>
    <dbReference type="NCBI Taxonomy" id="2726988"/>
    <lineage>
        <taxon>Bacteria</taxon>
        <taxon>Pseudomonadati</taxon>
        <taxon>Pseudomonadota</taxon>
        <taxon>Gammaproteobacteria</taxon>
        <taxon>Alteromonadales</taxon>
        <taxon>Pseudoalteromonadaceae</taxon>
        <taxon>Pseudoalteromonas</taxon>
    </lineage>
</organism>
<keyword evidence="9" id="KW-1185">Reference proteome</keyword>
<dbReference type="SUPFAM" id="SSF81342">
    <property type="entry name" value="Transmembrane di-heme cytochromes"/>
    <property type="match status" value="1"/>
</dbReference>
<name>A0A849VMS0_9GAMM</name>
<dbReference type="Proteomes" id="UP000586305">
    <property type="component" value="Unassembled WGS sequence"/>
</dbReference>
<evidence type="ECO:0000256" key="4">
    <source>
        <dbReference type="ARBA" id="ARBA00022989"/>
    </source>
</evidence>
<gene>
    <name evidence="8" type="ORF">HG263_21150</name>
</gene>
<evidence type="ECO:0000256" key="2">
    <source>
        <dbReference type="ARBA" id="ARBA00022475"/>
    </source>
</evidence>
<keyword evidence="4 6" id="KW-1133">Transmembrane helix</keyword>
<keyword evidence="3 6" id="KW-0812">Transmembrane</keyword>
<dbReference type="Pfam" id="PF01292">
    <property type="entry name" value="Ni_hydr_CYTB"/>
    <property type="match status" value="1"/>
</dbReference>
<comment type="subcellular location">
    <subcellularLocation>
        <location evidence="1">Cell membrane</location>
        <topology evidence="1">Multi-pass membrane protein</topology>
    </subcellularLocation>
</comment>
<dbReference type="GO" id="GO:0005886">
    <property type="term" value="C:plasma membrane"/>
    <property type="evidence" value="ECO:0007669"/>
    <property type="project" value="UniProtKB-SubCell"/>
</dbReference>
<dbReference type="InterPro" id="IPR011577">
    <property type="entry name" value="Cyt_b561_bac/Ni-Hgenase"/>
</dbReference>
<evidence type="ECO:0000256" key="5">
    <source>
        <dbReference type="ARBA" id="ARBA00023136"/>
    </source>
</evidence>
<evidence type="ECO:0000256" key="6">
    <source>
        <dbReference type="SAM" id="Phobius"/>
    </source>
</evidence>
<proteinExistence type="predicted"/>
<evidence type="ECO:0000256" key="1">
    <source>
        <dbReference type="ARBA" id="ARBA00004651"/>
    </source>
</evidence>
<comment type="caution">
    <text evidence="8">The sequence shown here is derived from an EMBL/GenBank/DDBJ whole genome shotgun (WGS) entry which is preliminary data.</text>
</comment>
<dbReference type="GO" id="GO:0022904">
    <property type="term" value="P:respiratory electron transport chain"/>
    <property type="evidence" value="ECO:0007669"/>
    <property type="project" value="InterPro"/>
</dbReference>
<feature type="transmembrane region" description="Helical" evidence="6">
    <location>
        <begin position="187"/>
        <end position="204"/>
    </location>
</feature>
<reference evidence="8 9" key="1">
    <citation type="submission" date="2020-04" db="EMBL/GenBank/DDBJ databases">
        <title>Pseudoalteromonas caenipelagi sp. nov., isolated from a tidal flat.</title>
        <authorList>
            <person name="Park S."/>
            <person name="Yoon J.-H."/>
        </authorList>
    </citation>
    <scope>NUCLEOTIDE SEQUENCE [LARGE SCALE GENOMIC DNA]</scope>
    <source>
        <strain evidence="8 9">JBTF-M23</strain>
    </source>
</reference>
<feature type="transmembrane region" description="Helical" evidence="6">
    <location>
        <begin position="7"/>
        <end position="25"/>
    </location>
</feature>
<keyword evidence="2" id="KW-1003">Cell membrane</keyword>
<evidence type="ECO:0000313" key="8">
    <source>
        <dbReference type="EMBL" id="NOU53014.1"/>
    </source>
</evidence>
<dbReference type="RefSeq" id="WP_171628048.1">
    <property type="nucleotide sequence ID" value="NZ_JABBPG010000014.1"/>
</dbReference>
<evidence type="ECO:0000313" key="9">
    <source>
        <dbReference type="Proteomes" id="UP000586305"/>
    </source>
</evidence>
<accession>A0A849VMS0</accession>
<dbReference type="EMBL" id="JABBPG010000014">
    <property type="protein sequence ID" value="NOU53014.1"/>
    <property type="molecule type" value="Genomic_DNA"/>
</dbReference>
<dbReference type="AlphaFoldDB" id="A0A849VMS0"/>
<dbReference type="InterPro" id="IPR051542">
    <property type="entry name" value="Hydrogenase_cytochrome"/>
</dbReference>
<feature type="transmembrane region" description="Helical" evidence="6">
    <location>
        <begin position="142"/>
        <end position="159"/>
    </location>
</feature>
<dbReference type="Gene3D" id="1.20.950.20">
    <property type="entry name" value="Transmembrane di-heme cytochromes, Chain C"/>
    <property type="match status" value="1"/>
</dbReference>